<gene>
    <name evidence="2" type="ORF">PoB_001416400</name>
</gene>
<proteinExistence type="predicted"/>
<reference evidence="2 3" key="1">
    <citation type="journal article" date="2021" name="Elife">
        <title>Chloroplast acquisition without the gene transfer in kleptoplastic sea slugs, Plakobranchus ocellatus.</title>
        <authorList>
            <person name="Maeda T."/>
            <person name="Takahashi S."/>
            <person name="Yoshida T."/>
            <person name="Shimamura S."/>
            <person name="Takaki Y."/>
            <person name="Nagai Y."/>
            <person name="Toyoda A."/>
            <person name="Suzuki Y."/>
            <person name="Arimoto A."/>
            <person name="Ishii H."/>
            <person name="Satoh N."/>
            <person name="Nishiyama T."/>
            <person name="Hasebe M."/>
            <person name="Maruyama T."/>
            <person name="Minagawa J."/>
            <person name="Obokata J."/>
            <person name="Shigenobu S."/>
        </authorList>
    </citation>
    <scope>NUCLEOTIDE SEQUENCE [LARGE SCALE GENOMIC DNA]</scope>
</reference>
<evidence type="ECO:0000313" key="3">
    <source>
        <dbReference type="Proteomes" id="UP000735302"/>
    </source>
</evidence>
<name>A0AAV3YX94_9GAST</name>
<sequence length="70" mass="8000">MVRRCEWRCQQDLSSTYGTMRCTQYPTQDPITTSPQQRDLRLSGPSSGQDAGSGTPDRYRMVLQISGWTR</sequence>
<feature type="region of interest" description="Disordered" evidence="1">
    <location>
        <begin position="20"/>
        <end position="70"/>
    </location>
</feature>
<comment type="caution">
    <text evidence="2">The sequence shown here is derived from an EMBL/GenBank/DDBJ whole genome shotgun (WGS) entry which is preliminary data.</text>
</comment>
<dbReference type="Proteomes" id="UP000735302">
    <property type="component" value="Unassembled WGS sequence"/>
</dbReference>
<dbReference type="EMBL" id="BLXT01001780">
    <property type="protein sequence ID" value="GFN87658.1"/>
    <property type="molecule type" value="Genomic_DNA"/>
</dbReference>
<evidence type="ECO:0000256" key="1">
    <source>
        <dbReference type="SAM" id="MobiDB-lite"/>
    </source>
</evidence>
<protein>
    <submittedName>
        <fullName evidence="2">Uncharacterized protein</fullName>
    </submittedName>
</protein>
<organism evidence="2 3">
    <name type="scientific">Plakobranchus ocellatus</name>
    <dbReference type="NCBI Taxonomy" id="259542"/>
    <lineage>
        <taxon>Eukaryota</taxon>
        <taxon>Metazoa</taxon>
        <taxon>Spiralia</taxon>
        <taxon>Lophotrochozoa</taxon>
        <taxon>Mollusca</taxon>
        <taxon>Gastropoda</taxon>
        <taxon>Heterobranchia</taxon>
        <taxon>Euthyneura</taxon>
        <taxon>Panpulmonata</taxon>
        <taxon>Sacoglossa</taxon>
        <taxon>Placobranchoidea</taxon>
        <taxon>Plakobranchidae</taxon>
        <taxon>Plakobranchus</taxon>
    </lineage>
</organism>
<keyword evidence="3" id="KW-1185">Reference proteome</keyword>
<dbReference type="AlphaFoldDB" id="A0AAV3YX94"/>
<feature type="compositionally biased region" description="Polar residues" evidence="1">
    <location>
        <begin position="20"/>
        <end position="37"/>
    </location>
</feature>
<accession>A0AAV3YX94</accession>
<evidence type="ECO:0000313" key="2">
    <source>
        <dbReference type="EMBL" id="GFN87658.1"/>
    </source>
</evidence>